<dbReference type="Pfam" id="PF17976">
    <property type="entry name" value="zf-RING_12"/>
    <property type="match status" value="1"/>
</dbReference>
<keyword evidence="2" id="KW-0597">Phosphoprotein</keyword>
<dbReference type="PANTHER" id="PTHR10677">
    <property type="entry name" value="UBIQUILIN"/>
    <property type="match status" value="1"/>
</dbReference>
<evidence type="ECO:0000256" key="8">
    <source>
        <dbReference type="ARBA" id="ARBA00022833"/>
    </source>
</evidence>
<evidence type="ECO:0000259" key="11">
    <source>
        <dbReference type="PROSITE" id="PS51873"/>
    </source>
</evidence>
<dbReference type="InterPro" id="IPR041565">
    <property type="entry name" value="Parkin_Znf-RING"/>
</dbReference>
<keyword evidence="3" id="KW-0808">Transferase</keyword>
<keyword evidence="13" id="KW-1185">Reference proteome</keyword>
<keyword evidence="4" id="KW-0479">Metal-binding</keyword>
<evidence type="ECO:0000256" key="1">
    <source>
        <dbReference type="ARBA" id="ARBA00004906"/>
    </source>
</evidence>
<dbReference type="GO" id="GO:0008270">
    <property type="term" value="F:zinc ion binding"/>
    <property type="evidence" value="ECO:0007669"/>
    <property type="project" value="UniProtKB-KW"/>
</dbReference>
<dbReference type="SMART" id="SM00213">
    <property type="entry name" value="UBQ"/>
    <property type="match status" value="1"/>
</dbReference>
<dbReference type="GO" id="GO:0016567">
    <property type="term" value="P:protein ubiquitination"/>
    <property type="evidence" value="ECO:0007669"/>
    <property type="project" value="UniProtKB-UniPathway"/>
</dbReference>
<dbReference type="STRING" id="6573.A0A210PWB2"/>
<dbReference type="PROSITE" id="PS51873">
    <property type="entry name" value="TRIAD"/>
    <property type="match status" value="1"/>
</dbReference>
<feature type="domain" description="RING-type" evidence="11">
    <location>
        <begin position="207"/>
        <end position="348"/>
    </location>
</feature>
<evidence type="ECO:0000256" key="5">
    <source>
        <dbReference type="ARBA" id="ARBA00022737"/>
    </source>
</evidence>
<evidence type="ECO:0000256" key="4">
    <source>
        <dbReference type="ARBA" id="ARBA00022723"/>
    </source>
</evidence>
<organism evidence="12 13">
    <name type="scientific">Mizuhopecten yessoensis</name>
    <name type="common">Japanese scallop</name>
    <name type="synonym">Patinopecten yessoensis</name>
    <dbReference type="NCBI Taxonomy" id="6573"/>
    <lineage>
        <taxon>Eukaryota</taxon>
        <taxon>Metazoa</taxon>
        <taxon>Spiralia</taxon>
        <taxon>Lophotrochozoa</taxon>
        <taxon>Mollusca</taxon>
        <taxon>Bivalvia</taxon>
        <taxon>Autobranchia</taxon>
        <taxon>Pteriomorphia</taxon>
        <taxon>Pectinida</taxon>
        <taxon>Pectinoidea</taxon>
        <taxon>Pectinidae</taxon>
        <taxon>Mizuhopecten</taxon>
    </lineage>
</organism>
<comment type="caution">
    <text evidence="12">The sequence shown here is derived from an EMBL/GenBank/DDBJ whole genome shotgun (WGS) entry which is preliminary data.</text>
</comment>
<name>A0A210PWB2_MIZYE</name>
<dbReference type="UniPathway" id="UPA00143"/>
<evidence type="ECO:0000256" key="7">
    <source>
        <dbReference type="ARBA" id="ARBA00022786"/>
    </source>
</evidence>
<dbReference type="Proteomes" id="UP000242188">
    <property type="component" value="Unassembled WGS sequence"/>
</dbReference>
<reference evidence="12 13" key="1">
    <citation type="journal article" date="2017" name="Nat. Ecol. Evol.">
        <title>Scallop genome provides insights into evolution of bilaterian karyotype and development.</title>
        <authorList>
            <person name="Wang S."/>
            <person name="Zhang J."/>
            <person name="Jiao W."/>
            <person name="Li J."/>
            <person name="Xun X."/>
            <person name="Sun Y."/>
            <person name="Guo X."/>
            <person name="Huan P."/>
            <person name="Dong B."/>
            <person name="Zhang L."/>
            <person name="Hu X."/>
            <person name="Sun X."/>
            <person name="Wang J."/>
            <person name="Zhao C."/>
            <person name="Wang Y."/>
            <person name="Wang D."/>
            <person name="Huang X."/>
            <person name="Wang R."/>
            <person name="Lv J."/>
            <person name="Li Y."/>
            <person name="Zhang Z."/>
            <person name="Liu B."/>
            <person name="Lu W."/>
            <person name="Hui Y."/>
            <person name="Liang J."/>
            <person name="Zhou Z."/>
            <person name="Hou R."/>
            <person name="Li X."/>
            <person name="Liu Y."/>
            <person name="Li H."/>
            <person name="Ning X."/>
            <person name="Lin Y."/>
            <person name="Zhao L."/>
            <person name="Xing Q."/>
            <person name="Dou J."/>
            <person name="Li Y."/>
            <person name="Mao J."/>
            <person name="Guo H."/>
            <person name="Dou H."/>
            <person name="Li T."/>
            <person name="Mu C."/>
            <person name="Jiang W."/>
            <person name="Fu Q."/>
            <person name="Fu X."/>
            <person name="Miao Y."/>
            <person name="Liu J."/>
            <person name="Yu Q."/>
            <person name="Li R."/>
            <person name="Liao H."/>
            <person name="Li X."/>
            <person name="Kong Y."/>
            <person name="Jiang Z."/>
            <person name="Chourrout D."/>
            <person name="Li R."/>
            <person name="Bao Z."/>
        </authorList>
    </citation>
    <scope>NUCLEOTIDE SEQUENCE [LARGE SCALE GENOMIC DNA]</scope>
    <source>
        <strain evidence="12 13">PY_sf001</strain>
    </source>
</reference>
<dbReference type="InterPro" id="IPR003977">
    <property type="entry name" value="Parkin"/>
</dbReference>
<feature type="chain" id="PRO_5012623038" evidence="9">
    <location>
        <begin position="26"/>
        <end position="348"/>
    </location>
</feature>
<protein>
    <submittedName>
        <fullName evidence="12">E3 ubiquitin-protein ligase parkin</fullName>
    </submittedName>
</protein>
<dbReference type="PROSITE" id="PS50053">
    <property type="entry name" value="UBIQUITIN_2"/>
    <property type="match status" value="1"/>
</dbReference>
<dbReference type="InterPro" id="IPR015496">
    <property type="entry name" value="Ubiquilin"/>
</dbReference>
<evidence type="ECO:0000259" key="10">
    <source>
        <dbReference type="PROSITE" id="PS50053"/>
    </source>
</evidence>
<dbReference type="GO" id="GO:0006511">
    <property type="term" value="P:ubiquitin-dependent protein catabolic process"/>
    <property type="evidence" value="ECO:0007669"/>
    <property type="project" value="TreeGrafter"/>
</dbReference>
<comment type="pathway">
    <text evidence="1">Protein modification; protein ubiquitination.</text>
</comment>
<dbReference type="Pfam" id="PF17978">
    <property type="entry name" value="zf-RING_14"/>
    <property type="match status" value="1"/>
</dbReference>
<accession>A0A210PWB2</accession>
<proteinExistence type="predicted"/>
<feature type="signal peptide" evidence="9">
    <location>
        <begin position="1"/>
        <end position="25"/>
    </location>
</feature>
<sequence length="348" mass="38959">MFRALRNRSGLQMSTILLTVKFSSSCSCPVDVDLESSVLDVKSTLSKQLQIPAEEIQIILAGRILADKSTIKDLCIGNCSVLHAFTQKPPEFDVKVGNESADGNTNTSVRKGELRYQYFVFCKECQCLQPGKLRVSCQSCKSGYIILYRDPDNFDDVQQRGRINGECKSEQCNGQQREVEFYFKCTGHQGEERETAAVLKHVRPNRKHRLCVVCSETGSPVMVFPCERRHVICLDCFKSYCVVRLNDRGFTENENVGYSLPCPVGCPNSLIEDPHHFCLLGVDQYERYKSFATEEYVLQNGGVLCPAVGCGSGFLLTEASRKVTCPTCQKGSHQKDDPTIDNYHTVSL</sequence>
<dbReference type="InterPro" id="IPR044066">
    <property type="entry name" value="TRIAD_supradom"/>
</dbReference>
<feature type="domain" description="Ubiquitin-like" evidence="10">
    <location>
        <begin position="16"/>
        <end position="91"/>
    </location>
</feature>
<evidence type="ECO:0000313" key="13">
    <source>
        <dbReference type="Proteomes" id="UP000242188"/>
    </source>
</evidence>
<evidence type="ECO:0000256" key="3">
    <source>
        <dbReference type="ARBA" id="ARBA00022679"/>
    </source>
</evidence>
<keyword evidence="7" id="KW-0833">Ubl conjugation pathway</keyword>
<dbReference type="OrthoDB" id="1431934at2759"/>
<dbReference type="EMBL" id="NEDP02005451">
    <property type="protein sequence ID" value="OWF40742.1"/>
    <property type="molecule type" value="Genomic_DNA"/>
</dbReference>
<dbReference type="InterPro" id="IPR029071">
    <property type="entry name" value="Ubiquitin-like_domsf"/>
</dbReference>
<dbReference type="Gene3D" id="3.10.20.90">
    <property type="entry name" value="Phosphatidylinositol 3-kinase Catalytic Subunit, Chain A, domain 1"/>
    <property type="match status" value="1"/>
</dbReference>
<dbReference type="InterPro" id="IPR041170">
    <property type="entry name" value="Znf-RING_14"/>
</dbReference>
<dbReference type="Gene3D" id="2.20.25.20">
    <property type="match status" value="1"/>
</dbReference>
<dbReference type="GO" id="GO:0004842">
    <property type="term" value="F:ubiquitin-protein transferase activity"/>
    <property type="evidence" value="ECO:0007669"/>
    <property type="project" value="InterPro"/>
</dbReference>
<gene>
    <name evidence="12" type="ORF">KP79_PYT06933</name>
</gene>
<evidence type="ECO:0000256" key="6">
    <source>
        <dbReference type="ARBA" id="ARBA00022771"/>
    </source>
</evidence>
<keyword evidence="8" id="KW-0862">Zinc</keyword>
<dbReference type="InterPro" id="IPR047535">
    <property type="entry name" value="RING-HC_RBR_parkin"/>
</dbReference>
<dbReference type="PRINTS" id="PR01475">
    <property type="entry name" value="PARKIN"/>
</dbReference>
<dbReference type="PIRSF" id="PIRSF037880">
    <property type="entry name" value="Parkin"/>
    <property type="match status" value="1"/>
</dbReference>
<keyword evidence="5" id="KW-0677">Repeat</keyword>
<dbReference type="GO" id="GO:0005739">
    <property type="term" value="C:mitochondrion"/>
    <property type="evidence" value="ECO:0007669"/>
    <property type="project" value="InterPro"/>
</dbReference>
<dbReference type="SUPFAM" id="SSF54236">
    <property type="entry name" value="Ubiquitin-like"/>
    <property type="match status" value="1"/>
</dbReference>
<dbReference type="InterPro" id="IPR000626">
    <property type="entry name" value="Ubiquitin-like_dom"/>
</dbReference>
<dbReference type="CDD" id="cd16627">
    <property type="entry name" value="RING-HC_RBR_parkin"/>
    <property type="match status" value="1"/>
</dbReference>
<dbReference type="CDD" id="cd21382">
    <property type="entry name" value="RING0_parkin"/>
    <property type="match status" value="1"/>
</dbReference>
<evidence type="ECO:0000256" key="9">
    <source>
        <dbReference type="SAM" id="SignalP"/>
    </source>
</evidence>
<dbReference type="GO" id="GO:0005829">
    <property type="term" value="C:cytosol"/>
    <property type="evidence" value="ECO:0007669"/>
    <property type="project" value="InterPro"/>
</dbReference>
<evidence type="ECO:0000313" key="12">
    <source>
        <dbReference type="EMBL" id="OWF40742.1"/>
    </source>
</evidence>
<keyword evidence="6" id="KW-0863">Zinc-finger</keyword>
<evidence type="ECO:0000256" key="2">
    <source>
        <dbReference type="ARBA" id="ARBA00022553"/>
    </source>
</evidence>
<dbReference type="Pfam" id="PF00240">
    <property type="entry name" value="ubiquitin"/>
    <property type="match status" value="1"/>
</dbReference>
<dbReference type="GO" id="GO:0009893">
    <property type="term" value="P:positive regulation of metabolic process"/>
    <property type="evidence" value="ECO:0007669"/>
    <property type="project" value="UniProtKB-ARBA"/>
</dbReference>
<keyword evidence="9" id="KW-0732">Signal</keyword>
<dbReference type="GO" id="GO:0031593">
    <property type="term" value="F:polyubiquitin modification-dependent protein binding"/>
    <property type="evidence" value="ECO:0007669"/>
    <property type="project" value="TreeGrafter"/>
</dbReference>
<dbReference type="AlphaFoldDB" id="A0A210PWB2"/>
<dbReference type="PANTHER" id="PTHR10677:SF3">
    <property type="entry name" value="FI07626P-RELATED"/>
    <property type="match status" value="1"/>
</dbReference>